<dbReference type="AlphaFoldDB" id="A0A5B7CRW9"/>
<gene>
    <name evidence="1" type="ORF">E2C01_005205</name>
</gene>
<dbReference type="Proteomes" id="UP000324222">
    <property type="component" value="Unassembled WGS sequence"/>
</dbReference>
<proteinExistence type="predicted"/>
<evidence type="ECO:0000313" key="2">
    <source>
        <dbReference type="Proteomes" id="UP000324222"/>
    </source>
</evidence>
<dbReference type="EMBL" id="VSRR010000220">
    <property type="protein sequence ID" value="MPC12507.1"/>
    <property type="molecule type" value="Genomic_DNA"/>
</dbReference>
<sequence>MWRGDVTSAGSRPAPGDPPCNDLCMDKHITPRLVAPLRRVKLTDPYMGHQCRVASRSAVTFTCTGSPRGHPVVS</sequence>
<comment type="caution">
    <text evidence="1">The sequence shown here is derived from an EMBL/GenBank/DDBJ whole genome shotgun (WGS) entry which is preliminary data.</text>
</comment>
<keyword evidence="2" id="KW-1185">Reference proteome</keyword>
<reference evidence="1 2" key="1">
    <citation type="submission" date="2019-05" db="EMBL/GenBank/DDBJ databases">
        <title>Another draft genome of Portunus trituberculatus and its Hox gene families provides insights of decapod evolution.</title>
        <authorList>
            <person name="Jeong J.-H."/>
            <person name="Song I."/>
            <person name="Kim S."/>
            <person name="Choi T."/>
            <person name="Kim D."/>
            <person name="Ryu S."/>
            <person name="Kim W."/>
        </authorList>
    </citation>
    <scope>NUCLEOTIDE SEQUENCE [LARGE SCALE GENOMIC DNA]</scope>
    <source>
        <tissue evidence="1">Muscle</tissue>
    </source>
</reference>
<protein>
    <submittedName>
        <fullName evidence="1">Uncharacterized protein</fullName>
    </submittedName>
</protein>
<name>A0A5B7CRW9_PORTR</name>
<organism evidence="1 2">
    <name type="scientific">Portunus trituberculatus</name>
    <name type="common">Swimming crab</name>
    <name type="synonym">Neptunus trituberculatus</name>
    <dbReference type="NCBI Taxonomy" id="210409"/>
    <lineage>
        <taxon>Eukaryota</taxon>
        <taxon>Metazoa</taxon>
        <taxon>Ecdysozoa</taxon>
        <taxon>Arthropoda</taxon>
        <taxon>Crustacea</taxon>
        <taxon>Multicrustacea</taxon>
        <taxon>Malacostraca</taxon>
        <taxon>Eumalacostraca</taxon>
        <taxon>Eucarida</taxon>
        <taxon>Decapoda</taxon>
        <taxon>Pleocyemata</taxon>
        <taxon>Brachyura</taxon>
        <taxon>Eubrachyura</taxon>
        <taxon>Portunoidea</taxon>
        <taxon>Portunidae</taxon>
        <taxon>Portuninae</taxon>
        <taxon>Portunus</taxon>
    </lineage>
</organism>
<evidence type="ECO:0000313" key="1">
    <source>
        <dbReference type="EMBL" id="MPC12507.1"/>
    </source>
</evidence>
<accession>A0A5B7CRW9</accession>